<proteinExistence type="predicted"/>
<keyword evidence="3" id="KW-1185">Reference proteome</keyword>
<dbReference type="GeneID" id="63696514"/>
<dbReference type="RefSeq" id="XP_040640471.1">
    <property type="nucleotide sequence ID" value="XM_040781390.1"/>
</dbReference>
<dbReference type="AlphaFoldDB" id="A0A017SIJ6"/>
<dbReference type="InterPro" id="IPR045518">
    <property type="entry name" value="2EXR"/>
</dbReference>
<evidence type="ECO:0000313" key="2">
    <source>
        <dbReference type="EMBL" id="EYE96783.1"/>
    </source>
</evidence>
<reference evidence="3" key="1">
    <citation type="journal article" date="2014" name="Nat. Commun.">
        <title>Genomic adaptations of the halophilic Dead Sea filamentous fungus Eurotium rubrum.</title>
        <authorList>
            <person name="Kis-Papo T."/>
            <person name="Weig A.R."/>
            <person name="Riley R."/>
            <person name="Persoh D."/>
            <person name="Salamov A."/>
            <person name="Sun H."/>
            <person name="Lipzen A."/>
            <person name="Wasser S.P."/>
            <person name="Rambold G."/>
            <person name="Grigoriev I.V."/>
            <person name="Nevo E."/>
        </authorList>
    </citation>
    <scope>NUCLEOTIDE SEQUENCE [LARGE SCALE GENOMIC DNA]</scope>
    <source>
        <strain evidence="3">CBS 135680</strain>
    </source>
</reference>
<name>A0A017SIJ6_ASPRC</name>
<dbReference type="Proteomes" id="UP000019804">
    <property type="component" value="Unassembled WGS sequence"/>
</dbReference>
<accession>A0A017SIJ6</accession>
<protein>
    <recommendedName>
        <fullName evidence="1">2EXR domain-containing protein</fullName>
    </recommendedName>
</protein>
<dbReference type="OrthoDB" id="3546385at2759"/>
<sequence>MKTQAEFPLFSRLPAELRNQIWQDALPDKIGQLLYFYKKGCWCPRRVVEGEQGYDPDNDELNLAFEFRHELLDPVKIDVPGYFVSRESHSISSAWVRGQGLKLFSRKDELIFVRPFHPLLDTLYVPLEKWDDFISEPYDRTFQPDLLYRALNCPGIYFTRIAIPRALLEKNRDPDPLPAFFDWYERFNRLFIVINPLPELQPDNNDTGVQQQRWELEDMQGPMYFWNGASFEWQDGHCAGDNALYKRMEETSNMLIETLGRTRKDCFEVRCAVAVAK</sequence>
<evidence type="ECO:0000259" key="1">
    <source>
        <dbReference type="Pfam" id="PF20150"/>
    </source>
</evidence>
<gene>
    <name evidence="2" type="ORF">EURHEDRAFT_410564</name>
</gene>
<evidence type="ECO:0000313" key="3">
    <source>
        <dbReference type="Proteomes" id="UP000019804"/>
    </source>
</evidence>
<dbReference type="EMBL" id="KK088417">
    <property type="protein sequence ID" value="EYE96783.1"/>
    <property type="molecule type" value="Genomic_DNA"/>
</dbReference>
<dbReference type="Pfam" id="PF20150">
    <property type="entry name" value="2EXR"/>
    <property type="match status" value="1"/>
</dbReference>
<feature type="domain" description="2EXR" evidence="1">
    <location>
        <begin position="7"/>
        <end position="92"/>
    </location>
</feature>
<organism evidence="2 3">
    <name type="scientific">Aspergillus ruber (strain CBS 135680)</name>
    <dbReference type="NCBI Taxonomy" id="1388766"/>
    <lineage>
        <taxon>Eukaryota</taxon>
        <taxon>Fungi</taxon>
        <taxon>Dikarya</taxon>
        <taxon>Ascomycota</taxon>
        <taxon>Pezizomycotina</taxon>
        <taxon>Eurotiomycetes</taxon>
        <taxon>Eurotiomycetidae</taxon>
        <taxon>Eurotiales</taxon>
        <taxon>Aspergillaceae</taxon>
        <taxon>Aspergillus</taxon>
        <taxon>Aspergillus subgen. Aspergillus</taxon>
    </lineage>
</organism>
<dbReference type="HOGENOM" id="CLU_082780_0_0_1"/>